<proteinExistence type="predicted"/>
<keyword evidence="1" id="KW-0472">Membrane</keyword>
<comment type="caution">
    <text evidence="2">The sequence shown here is derived from an EMBL/GenBank/DDBJ whole genome shotgun (WGS) entry which is preliminary data.</text>
</comment>
<evidence type="ECO:0000313" key="2">
    <source>
        <dbReference type="EMBL" id="TPX40079.1"/>
    </source>
</evidence>
<sequence length="169" mass="18579">MNNQLQQANLENIAMIIQSRFFIISTTPHVHKVNYVTTYSCWNQNSTEQVLLPSSQAEATMFIKNLIVVCVVVWSMLITYVHGCRQYDAVKGKDNVFAFNSKLTRDNCIKVKGTLTGSDSSLQCASPNGDFAAFHSKWATITQYLTEASCGGLLTPIVGSPNYEVGGTA</sequence>
<dbReference type="Proteomes" id="UP000320475">
    <property type="component" value="Unassembled WGS sequence"/>
</dbReference>
<keyword evidence="1" id="KW-1133">Transmembrane helix</keyword>
<evidence type="ECO:0000313" key="3">
    <source>
        <dbReference type="Proteomes" id="UP000320475"/>
    </source>
</evidence>
<feature type="transmembrane region" description="Helical" evidence="1">
    <location>
        <begin position="61"/>
        <end position="81"/>
    </location>
</feature>
<reference evidence="2 3" key="1">
    <citation type="journal article" date="2019" name="Sci. Rep.">
        <title>Comparative genomics of chytrid fungi reveal insights into the obligate biotrophic and pathogenic lifestyle of Synchytrium endobioticum.</title>
        <authorList>
            <person name="van de Vossenberg B.T.L.H."/>
            <person name="Warris S."/>
            <person name="Nguyen H.D.T."/>
            <person name="van Gent-Pelzer M.P.E."/>
            <person name="Joly D.L."/>
            <person name="van de Geest H.C."/>
            <person name="Bonants P.J.M."/>
            <person name="Smith D.S."/>
            <person name="Levesque C.A."/>
            <person name="van der Lee T.A.J."/>
        </authorList>
    </citation>
    <scope>NUCLEOTIDE SEQUENCE [LARGE SCALE GENOMIC DNA]</scope>
    <source>
        <strain evidence="2 3">LEV6574</strain>
    </source>
</reference>
<evidence type="ECO:0000256" key="1">
    <source>
        <dbReference type="SAM" id="Phobius"/>
    </source>
</evidence>
<keyword evidence="1" id="KW-0812">Transmembrane</keyword>
<dbReference type="VEuPathDB" id="FungiDB:SeMB42_g07721"/>
<dbReference type="EMBL" id="QEAM01000415">
    <property type="protein sequence ID" value="TPX40079.1"/>
    <property type="molecule type" value="Genomic_DNA"/>
</dbReference>
<name>A0A507CKH3_9FUNG</name>
<accession>A0A507CKH3</accession>
<gene>
    <name evidence="2" type="ORF">SeLEV6574_g06798</name>
</gene>
<dbReference type="AlphaFoldDB" id="A0A507CKH3"/>
<protein>
    <submittedName>
        <fullName evidence="2">Uncharacterized protein</fullName>
    </submittedName>
</protein>
<organism evidence="2 3">
    <name type="scientific">Synchytrium endobioticum</name>
    <dbReference type="NCBI Taxonomy" id="286115"/>
    <lineage>
        <taxon>Eukaryota</taxon>
        <taxon>Fungi</taxon>
        <taxon>Fungi incertae sedis</taxon>
        <taxon>Chytridiomycota</taxon>
        <taxon>Chytridiomycota incertae sedis</taxon>
        <taxon>Chytridiomycetes</taxon>
        <taxon>Synchytriales</taxon>
        <taxon>Synchytriaceae</taxon>
        <taxon>Synchytrium</taxon>
    </lineage>
</organism>